<protein>
    <submittedName>
        <fullName evidence="2">Carboxymuconolactone decarboxylase family protein</fullName>
    </submittedName>
</protein>
<name>A0A6I4MA90_9ACTN</name>
<sequence length="190" mass="21704">MADHGEPRIPPVQNAEGELAETLAKTLADPNGRPLNIFLTMARHPRLLKRWNVLAGAFRAHGLLAPRERELVVLRTAWRTRARYEWGQHVLIAREAGVAEDEIAAAAVESLDRWPERERALLRFTDELLRDTDVSDEVWEPVARMLDQAELIELVMLVGLYRMAAGFLNTLRVVPEPYLPDWPSETAERR</sequence>
<keyword evidence="3" id="KW-1185">Reference proteome</keyword>
<dbReference type="GO" id="GO:0051920">
    <property type="term" value="F:peroxiredoxin activity"/>
    <property type="evidence" value="ECO:0007669"/>
    <property type="project" value="InterPro"/>
</dbReference>
<dbReference type="Pfam" id="PF02627">
    <property type="entry name" value="CMD"/>
    <property type="match status" value="1"/>
</dbReference>
<dbReference type="AlphaFoldDB" id="A0A6I4MA90"/>
<feature type="domain" description="Carboxymuconolactone decarboxylase-like" evidence="1">
    <location>
        <begin position="45"/>
        <end position="125"/>
    </location>
</feature>
<accession>A0A6I4MA90</accession>
<comment type="caution">
    <text evidence="2">The sequence shown here is derived from an EMBL/GenBank/DDBJ whole genome shotgun (WGS) entry which is preliminary data.</text>
</comment>
<proteinExistence type="predicted"/>
<dbReference type="InterPro" id="IPR029032">
    <property type="entry name" value="AhpD-like"/>
</dbReference>
<dbReference type="InterPro" id="IPR003779">
    <property type="entry name" value="CMD-like"/>
</dbReference>
<dbReference type="SUPFAM" id="SSF69118">
    <property type="entry name" value="AhpD-like"/>
    <property type="match status" value="1"/>
</dbReference>
<gene>
    <name evidence="2" type="ORF">F8568_020295</name>
</gene>
<dbReference type="RefSeq" id="WP_151595147.1">
    <property type="nucleotide sequence ID" value="NZ_WBMS02000015.1"/>
</dbReference>
<dbReference type="Proteomes" id="UP000462055">
    <property type="component" value="Unassembled WGS sequence"/>
</dbReference>
<dbReference type="Gene3D" id="1.20.1290.10">
    <property type="entry name" value="AhpD-like"/>
    <property type="match status" value="1"/>
</dbReference>
<evidence type="ECO:0000313" key="3">
    <source>
        <dbReference type="Proteomes" id="UP000462055"/>
    </source>
</evidence>
<organism evidence="2 3">
    <name type="scientific">Actinomadura physcomitrii</name>
    <dbReference type="NCBI Taxonomy" id="2650748"/>
    <lineage>
        <taxon>Bacteria</taxon>
        <taxon>Bacillati</taxon>
        <taxon>Actinomycetota</taxon>
        <taxon>Actinomycetes</taxon>
        <taxon>Streptosporangiales</taxon>
        <taxon>Thermomonosporaceae</taxon>
        <taxon>Actinomadura</taxon>
    </lineage>
</organism>
<reference evidence="2" key="1">
    <citation type="submission" date="2019-12" db="EMBL/GenBank/DDBJ databases">
        <title>Actinomadura physcomitrii sp. nov., a novel actinomycete isolated from moss [Physcomitrium sphaericum (Ludw) Fuernr].</title>
        <authorList>
            <person name="Zhuang X."/>
        </authorList>
    </citation>
    <scope>NUCLEOTIDE SEQUENCE [LARGE SCALE GENOMIC DNA]</scope>
    <source>
        <strain evidence="2">LD22</strain>
    </source>
</reference>
<dbReference type="PANTHER" id="PTHR34846:SF5">
    <property type="entry name" value="CARBOXYMUCONOLACTONE DECARBOXYLASE-LIKE DOMAIN-CONTAINING PROTEIN"/>
    <property type="match status" value="1"/>
</dbReference>
<dbReference type="EMBL" id="WBMS02000015">
    <property type="protein sequence ID" value="MWA02672.1"/>
    <property type="molecule type" value="Genomic_DNA"/>
</dbReference>
<evidence type="ECO:0000313" key="2">
    <source>
        <dbReference type="EMBL" id="MWA02672.1"/>
    </source>
</evidence>
<evidence type="ECO:0000259" key="1">
    <source>
        <dbReference type="Pfam" id="PF02627"/>
    </source>
</evidence>
<dbReference type="PANTHER" id="PTHR34846">
    <property type="entry name" value="4-CARBOXYMUCONOLACTONE DECARBOXYLASE FAMILY PROTEIN (AFU_ORTHOLOGUE AFUA_6G11590)"/>
    <property type="match status" value="1"/>
</dbReference>